<dbReference type="InterPro" id="IPR003736">
    <property type="entry name" value="PAAI_dom"/>
</dbReference>
<gene>
    <name evidence="4" type="ORF">GCM10009744_28620</name>
</gene>
<proteinExistence type="predicted"/>
<protein>
    <recommendedName>
        <fullName evidence="3">Thioesterase domain-containing protein</fullName>
    </recommendedName>
</protein>
<dbReference type="SUPFAM" id="SSF54637">
    <property type="entry name" value="Thioesterase/thiol ester dehydrase-isomerase"/>
    <property type="match status" value="1"/>
</dbReference>
<dbReference type="InterPro" id="IPR029069">
    <property type="entry name" value="HotDog_dom_sf"/>
</dbReference>
<evidence type="ECO:0000256" key="2">
    <source>
        <dbReference type="SAM" id="MobiDB-lite"/>
    </source>
</evidence>
<dbReference type="RefSeq" id="WP_344111744.1">
    <property type="nucleotide sequence ID" value="NZ_BAAANE010000004.1"/>
</dbReference>
<keyword evidence="5" id="KW-1185">Reference proteome</keyword>
<dbReference type="PANTHER" id="PTHR42856">
    <property type="entry name" value="ACYL-COENZYME A THIOESTERASE PAAI"/>
    <property type="match status" value="1"/>
</dbReference>
<comment type="caution">
    <text evidence="4">The sequence shown here is derived from an EMBL/GenBank/DDBJ whole genome shotgun (WGS) entry which is preliminary data.</text>
</comment>
<dbReference type="Pfam" id="PF03061">
    <property type="entry name" value="4HBT"/>
    <property type="match status" value="1"/>
</dbReference>
<feature type="domain" description="Thioesterase" evidence="3">
    <location>
        <begin position="49"/>
        <end position="121"/>
    </location>
</feature>
<evidence type="ECO:0000313" key="4">
    <source>
        <dbReference type="EMBL" id="GAA1637631.1"/>
    </source>
</evidence>
<dbReference type="NCBIfam" id="TIGR02286">
    <property type="entry name" value="PaaD"/>
    <property type="match status" value="1"/>
</dbReference>
<dbReference type="Proteomes" id="UP001501319">
    <property type="component" value="Unassembled WGS sequence"/>
</dbReference>
<evidence type="ECO:0000256" key="1">
    <source>
        <dbReference type="ARBA" id="ARBA00022801"/>
    </source>
</evidence>
<dbReference type="Gene3D" id="3.10.129.10">
    <property type="entry name" value="Hotdog Thioesterase"/>
    <property type="match status" value="1"/>
</dbReference>
<dbReference type="NCBIfam" id="TIGR00369">
    <property type="entry name" value="unchar_dom_1"/>
    <property type="match status" value="1"/>
</dbReference>
<evidence type="ECO:0000313" key="5">
    <source>
        <dbReference type="Proteomes" id="UP001501319"/>
    </source>
</evidence>
<organism evidence="4 5">
    <name type="scientific">Kribbella alba</name>
    <dbReference type="NCBI Taxonomy" id="190197"/>
    <lineage>
        <taxon>Bacteria</taxon>
        <taxon>Bacillati</taxon>
        <taxon>Actinomycetota</taxon>
        <taxon>Actinomycetes</taxon>
        <taxon>Propionibacteriales</taxon>
        <taxon>Kribbellaceae</taxon>
        <taxon>Kribbella</taxon>
    </lineage>
</organism>
<dbReference type="InterPro" id="IPR052723">
    <property type="entry name" value="Acyl-CoA_thioesterase_PaaI"/>
</dbReference>
<dbReference type="EMBL" id="BAAANE010000004">
    <property type="protein sequence ID" value="GAA1637631.1"/>
    <property type="molecule type" value="Genomic_DNA"/>
</dbReference>
<dbReference type="InterPro" id="IPR006683">
    <property type="entry name" value="Thioestr_dom"/>
</dbReference>
<feature type="compositionally biased region" description="Low complexity" evidence="2">
    <location>
        <begin position="139"/>
        <end position="154"/>
    </location>
</feature>
<feature type="region of interest" description="Disordered" evidence="2">
    <location>
        <begin position="133"/>
        <end position="170"/>
    </location>
</feature>
<sequence length="170" mass="17902">MSDELAAKVAAALWAEDTASATLGMRLVRVAEGTAVLEMTVRADMVNGHGIAHGGFVFTLADSAFAFACNSRNQVTVAQGCDIVFIAPAQRGDVLVAEARERASYGRNGIYDVTVRRGDDLIAEFRGRSRQLSGTVLKSGPESCTESGSESGSESDSEYTVIESGVEESS</sequence>
<dbReference type="InterPro" id="IPR011973">
    <property type="entry name" value="PaaD"/>
</dbReference>
<name>A0ABP4R656_9ACTN</name>
<keyword evidence="1" id="KW-0378">Hydrolase</keyword>
<evidence type="ECO:0000259" key="3">
    <source>
        <dbReference type="Pfam" id="PF03061"/>
    </source>
</evidence>
<dbReference type="CDD" id="cd03443">
    <property type="entry name" value="PaaI_thioesterase"/>
    <property type="match status" value="1"/>
</dbReference>
<accession>A0ABP4R656</accession>
<reference evidence="5" key="1">
    <citation type="journal article" date="2019" name="Int. J. Syst. Evol. Microbiol.">
        <title>The Global Catalogue of Microorganisms (GCM) 10K type strain sequencing project: providing services to taxonomists for standard genome sequencing and annotation.</title>
        <authorList>
            <consortium name="The Broad Institute Genomics Platform"/>
            <consortium name="The Broad Institute Genome Sequencing Center for Infectious Disease"/>
            <person name="Wu L."/>
            <person name="Ma J."/>
        </authorList>
    </citation>
    <scope>NUCLEOTIDE SEQUENCE [LARGE SCALE GENOMIC DNA]</scope>
    <source>
        <strain evidence="5">JCM 14306</strain>
    </source>
</reference>
<dbReference type="PANTHER" id="PTHR42856:SF1">
    <property type="entry name" value="ACYL-COENZYME A THIOESTERASE PAAI"/>
    <property type="match status" value="1"/>
</dbReference>